<dbReference type="SUPFAM" id="SSF117281">
    <property type="entry name" value="Kelch motif"/>
    <property type="match status" value="1"/>
</dbReference>
<dbReference type="PANTHER" id="PTHR46260:SF3">
    <property type="entry name" value="RING-TYPE DOMAIN-CONTAINING PROTEIN"/>
    <property type="match status" value="1"/>
</dbReference>
<dbReference type="InterPro" id="IPR008969">
    <property type="entry name" value="CarboxyPept-like_regulatory"/>
</dbReference>
<dbReference type="EMBL" id="MUGY01000032">
    <property type="protein sequence ID" value="OXA88842.1"/>
    <property type="molecule type" value="Genomic_DNA"/>
</dbReference>
<dbReference type="Gene3D" id="2.60.40.1120">
    <property type="entry name" value="Carboxypeptidase-like, regulatory domain"/>
    <property type="match status" value="1"/>
</dbReference>
<dbReference type="AlphaFoldDB" id="A0A086AGU5"/>
<reference evidence="3 5" key="1">
    <citation type="submission" date="2014-07" db="EMBL/GenBank/DDBJ databases">
        <title>Genome of Flavobacterium hydatis DSM 2063.</title>
        <authorList>
            <person name="Pipes S.E."/>
            <person name="Stropko S.J."/>
            <person name="Newman J.D."/>
        </authorList>
    </citation>
    <scope>NUCLEOTIDE SEQUENCE [LARGE SCALE GENOMIC DNA]</scope>
    <source>
        <strain evidence="3 5">DSM 2063</strain>
    </source>
</reference>
<dbReference type="SMART" id="SM00612">
    <property type="entry name" value="Kelch"/>
    <property type="match status" value="1"/>
</dbReference>
<gene>
    <name evidence="4" type="ORF">B0A62_21645</name>
    <name evidence="3" type="ORF">IW20_12405</name>
</gene>
<keyword evidence="6" id="KW-1185">Reference proteome</keyword>
<protein>
    <submittedName>
        <fullName evidence="3">Galactose oxidase</fullName>
    </submittedName>
</protein>
<dbReference type="EMBL" id="JPRM01000017">
    <property type="protein sequence ID" value="KFF15909.1"/>
    <property type="molecule type" value="Genomic_DNA"/>
</dbReference>
<dbReference type="Gene3D" id="2.120.10.80">
    <property type="entry name" value="Kelch-type beta propeller"/>
    <property type="match status" value="1"/>
</dbReference>
<dbReference type="eggNOG" id="COG3055">
    <property type="taxonomic scope" value="Bacteria"/>
</dbReference>
<dbReference type="Proteomes" id="UP000198424">
    <property type="component" value="Unassembled WGS sequence"/>
</dbReference>
<organism evidence="3 5">
    <name type="scientific">Flavobacterium hydatis</name>
    <name type="common">Cytophaga aquatilis</name>
    <dbReference type="NCBI Taxonomy" id="991"/>
    <lineage>
        <taxon>Bacteria</taxon>
        <taxon>Pseudomonadati</taxon>
        <taxon>Bacteroidota</taxon>
        <taxon>Flavobacteriia</taxon>
        <taxon>Flavobacteriales</taxon>
        <taxon>Flavobacteriaceae</taxon>
        <taxon>Flavobacterium</taxon>
    </lineage>
</organism>
<dbReference type="InterPro" id="IPR051746">
    <property type="entry name" value="Kelch_domain_containing_8"/>
</dbReference>
<dbReference type="InterPro" id="IPR015915">
    <property type="entry name" value="Kelch-typ_b-propeller"/>
</dbReference>
<evidence type="ECO:0000313" key="4">
    <source>
        <dbReference type="EMBL" id="OXA88842.1"/>
    </source>
</evidence>
<sequence>MKKLILISIFFPAVLIAQNIKGIVIDKTNNTPIEDANVFVKQLNTRSLTNEKGEFKLVVSGKIQETDTLYISHIGYIAKKVPFTELKLNNSIISLDPEVEILNGVTVTKNRSLKSKIAYTKLAPLKYAISSFGSVLKDNKIYVIGGDASFESDAFKKAKYTKADFTLNDYIEELRKQMTLKLYSNKLLIYDIKTDSWETSKIKFRKRAYHNLNFYNNTIYVLGGKSSSANGKFEYLDNKIEVFDINKGSITIDDTNPHQAADFASFTYNDNIIVMGGSVKMTENGIKEYSKKAHSYNISSGYWYELPDMLTAKETEGVLIGNKIYLIGGFNGKPISEMESFDLTTEKWQTEGELFYGLSKPAVTYNDSIIYILENEKIFTYNILTKQLKEYLISLPLKAAEMFYSDNKLYLLGGYTENDYSRSPSSNNYSIDITEFENTKTNRSKFL</sequence>
<comment type="caution">
    <text evidence="3">The sequence shown here is derived from an EMBL/GenBank/DDBJ whole genome shotgun (WGS) entry which is preliminary data.</text>
</comment>
<dbReference type="OrthoDB" id="996574at2"/>
<dbReference type="RefSeq" id="WP_035622509.1">
    <property type="nucleotide sequence ID" value="NZ_JBEWQG010000002.1"/>
</dbReference>
<keyword evidence="2" id="KW-0677">Repeat</keyword>
<evidence type="ECO:0000256" key="1">
    <source>
        <dbReference type="ARBA" id="ARBA00022441"/>
    </source>
</evidence>
<proteinExistence type="predicted"/>
<dbReference type="Pfam" id="PF24681">
    <property type="entry name" value="Kelch_KLHDC2_KLHL20_DRC7"/>
    <property type="match status" value="1"/>
</dbReference>
<reference evidence="4 6" key="2">
    <citation type="submission" date="2016-11" db="EMBL/GenBank/DDBJ databases">
        <title>Whole genomes of Flavobacteriaceae.</title>
        <authorList>
            <person name="Stine C."/>
            <person name="Li C."/>
            <person name="Tadesse D."/>
        </authorList>
    </citation>
    <scope>NUCLEOTIDE SEQUENCE [LARGE SCALE GENOMIC DNA]</scope>
    <source>
        <strain evidence="4 6">ATCC 29551</strain>
    </source>
</reference>
<evidence type="ECO:0000256" key="2">
    <source>
        <dbReference type="ARBA" id="ARBA00022737"/>
    </source>
</evidence>
<keyword evidence="1" id="KW-0880">Kelch repeat</keyword>
<dbReference type="Pfam" id="PF13715">
    <property type="entry name" value="CarbopepD_reg_2"/>
    <property type="match status" value="1"/>
</dbReference>
<dbReference type="STRING" id="991.IW20_12405"/>
<name>A0A086AGU5_FLAHY</name>
<dbReference type="PANTHER" id="PTHR46260">
    <property type="entry name" value="RING-TYPE DOMAIN-CONTAINING PROTEIN"/>
    <property type="match status" value="1"/>
</dbReference>
<evidence type="ECO:0000313" key="3">
    <source>
        <dbReference type="EMBL" id="KFF15909.1"/>
    </source>
</evidence>
<dbReference type="eggNOG" id="COG4771">
    <property type="taxonomic scope" value="Bacteria"/>
</dbReference>
<dbReference type="InterPro" id="IPR006652">
    <property type="entry name" value="Kelch_1"/>
</dbReference>
<evidence type="ECO:0000313" key="6">
    <source>
        <dbReference type="Proteomes" id="UP000198424"/>
    </source>
</evidence>
<dbReference type="Proteomes" id="UP000028712">
    <property type="component" value="Unassembled WGS sequence"/>
</dbReference>
<accession>A0A086AGU5</accession>
<evidence type="ECO:0000313" key="5">
    <source>
        <dbReference type="Proteomes" id="UP000028712"/>
    </source>
</evidence>
<dbReference type="SUPFAM" id="SSF49464">
    <property type="entry name" value="Carboxypeptidase regulatory domain-like"/>
    <property type="match status" value="1"/>
</dbReference>